<dbReference type="OrthoDB" id="963987at2"/>
<dbReference type="RefSeq" id="WP_048641272.1">
    <property type="nucleotide sequence ID" value="NZ_CP012040.1"/>
</dbReference>
<protein>
    <recommendedName>
        <fullName evidence="3">Outer membrane protein beta-barrel domain-containing protein</fullName>
    </recommendedName>
</protein>
<sequence length="203" mass="22848">MQKNNFIVILTIMLLIVHVPMVSGQSYGTSAGLRLGNNNQGRMLGFTLQQRIKKGLTVEGILQSDFVYNTTAHAILERHRPLVTKRLNYYYGAGVSFGIEESRQKIPESMQIIQTYGNGTVGVDLLAGLELTLLGINFSVDYKPNINIVGRQPWYNGQVGISARSVLVKGNKQNKKRRQKARNKRRGNQEGYFHNLIDSIKKK</sequence>
<accession>A0A0H4PRF5</accession>
<organism evidence="1 2">
    <name type="scientific">Cyclobacterium amurskyense</name>
    <dbReference type="NCBI Taxonomy" id="320787"/>
    <lineage>
        <taxon>Bacteria</taxon>
        <taxon>Pseudomonadati</taxon>
        <taxon>Bacteroidota</taxon>
        <taxon>Cytophagia</taxon>
        <taxon>Cytophagales</taxon>
        <taxon>Cyclobacteriaceae</taxon>
        <taxon>Cyclobacterium</taxon>
    </lineage>
</organism>
<evidence type="ECO:0008006" key="3">
    <source>
        <dbReference type="Google" id="ProtNLM"/>
    </source>
</evidence>
<gene>
    <name evidence="1" type="ORF">CA2015_1422</name>
</gene>
<dbReference type="PATRIC" id="fig|320787.5.peg.1568"/>
<evidence type="ECO:0000313" key="1">
    <source>
        <dbReference type="EMBL" id="AKP50862.1"/>
    </source>
</evidence>
<dbReference type="AlphaFoldDB" id="A0A0H4PRF5"/>
<dbReference type="Proteomes" id="UP000036520">
    <property type="component" value="Chromosome"/>
</dbReference>
<dbReference type="EMBL" id="CP012040">
    <property type="protein sequence ID" value="AKP50862.1"/>
    <property type="molecule type" value="Genomic_DNA"/>
</dbReference>
<reference evidence="1 2" key="1">
    <citation type="submission" date="2015-07" db="EMBL/GenBank/DDBJ databases">
        <authorList>
            <person name="Kim K.M."/>
        </authorList>
    </citation>
    <scope>NUCLEOTIDE SEQUENCE [LARGE SCALE GENOMIC DNA]</scope>
    <source>
        <strain evidence="1 2">KCTC 12363</strain>
    </source>
</reference>
<dbReference type="KEGG" id="camu:CA2015_1422"/>
<dbReference type="STRING" id="320787.CA2015_1422"/>
<name>A0A0H4PRF5_9BACT</name>
<proteinExistence type="predicted"/>
<keyword evidence="2" id="KW-1185">Reference proteome</keyword>
<evidence type="ECO:0000313" key="2">
    <source>
        <dbReference type="Proteomes" id="UP000036520"/>
    </source>
</evidence>